<dbReference type="Gene3D" id="2.40.10.10">
    <property type="entry name" value="Trypsin-like serine proteases"/>
    <property type="match status" value="2"/>
</dbReference>
<evidence type="ECO:0000256" key="3">
    <source>
        <dbReference type="PROSITE-ProRule" id="PRU00221"/>
    </source>
</evidence>
<keyword evidence="1 3" id="KW-0853">WD repeat</keyword>
<dbReference type="CDD" id="cd00200">
    <property type="entry name" value="WD40"/>
    <property type="match status" value="1"/>
</dbReference>
<keyword evidence="2" id="KW-0677">Repeat</keyword>
<organism evidence="5 6">
    <name type="scientific">Streptomyces bottropensis</name>
    <dbReference type="NCBI Taxonomy" id="42235"/>
    <lineage>
        <taxon>Bacteria</taxon>
        <taxon>Bacillati</taxon>
        <taxon>Actinomycetota</taxon>
        <taxon>Actinomycetes</taxon>
        <taxon>Kitasatosporales</taxon>
        <taxon>Streptomycetaceae</taxon>
        <taxon>Streptomyces</taxon>
    </lineage>
</organism>
<feature type="repeat" description="WD" evidence="3">
    <location>
        <begin position="829"/>
        <end position="863"/>
    </location>
</feature>
<comment type="caution">
    <text evidence="5">The sequence shown here is derived from an EMBL/GenBank/DDBJ whole genome shotgun (WGS) entry which is preliminary data.</text>
</comment>
<keyword evidence="6" id="KW-1185">Reference proteome</keyword>
<dbReference type="SUPFAM" id="SSF52540">
    <property type="entry name" value="P-loop containing nucleoside triphosphate hydrolases"/>
    <property type="match status" value="1"/>
</dbReference>
<evidence type="ECO:0000256" key="2">
    <source>
        <dbReference type="ARBA" id="ARBA00022737"/>
    </source>
</evidence>
<sequence>MAAVHLTEFDDEPLGSGFLIDDHRILTCAHVACPSWDRQKPLWVAFPKSEQLMHRRIAVREVVAPEPEQARRVQDIAVLVLAESAGSQTAARLRHPLPDQLVGEPWWSFGFPGGDPFGNSADGVVGEALAYGWIRLDTESRYPVQGGYSGAALWSPTYQAVVGLVGQASAANGDARALTLHQVERCLPEQKVGLLAAWTAEAAGETALAAWGWSLDDDPEAGRHWRPRARGVSTDAERGFRFRGRTTAITAIVDWLTGDGAPRHVLVLTGSPGVGKSAVLGRIVTSADAGVVASLPPEDDAVRAPVGSVACAVHAKGKTALEVAQEIARAASAKPPAAPEDLAVVLRAALSDRDAAGDVRPFTVVIDALDEATTPEQARLIARRVALPLAESCTDLRVRVLVGSRRRDDAGDLLGIFGAATQIIDLDEPAYFDQADLVSYAMATLQLLGDERPGNPYSDDAAALPVATRIAELADANFLVAGLTARAHGLHDVVAARPADISFDPTVAAALDDYMARLHPVDGVPAADVLSALAYAEAPGLPLSLWSTATRALTGTAPSEIRLAAFARSAAANFLVEASTSEQHSGCFRLFHQALDDALQQGRAQTMSKRADERALARAFLAYGQLTGWDRAPSYLLRSLPRHAERGGVVEELLDDERYPLHADLRRLIAAAGGVRGPARARGQLLRQTPQALGRPPARRAALFSVTEAQENLGDTYRRLAADSSYRAAWAAVAPRAEEAVLEGHSGEIVALCTIGAPPYTQLVSGGADGTVRFWDPFTSRTTRVLAKKDGVGGVMCAFDDGDRSWLAVASGDEVSLWDASERRGFGRLRGHNGRINDMCVLETSDGPRLATAGSDGTVRVWNPFVRRAERVLRDHADWVTSVCAVRTGSHTVLASGSEDHTIRIWDADGRCLQVLSGHTASINAVCTAALDGVTRLVSAGSDHTIRIWDLTEGRCLRVIRLPYVVVNLRAVQAAGRTLLATTNDNVIALWDPVSGAEDQSLNGHVDAVSALCVLDFDGRTLIASGGEDHTVRLWDPAKPPADRATAVRSVCAVPGDDHSLMAYAGDEGTVWLRDVADGTVRGSVGREPDWIRALGAVDLGPEVRIVAGGDGGITLWESTGRTGPVTRRLPRAVYAACEVPFQGQPMVATTGADGVVRLWDPWLLRPVRTLPGHSNGYALCRLDLDGLPPLIVTAGAGVRGGIWLWDPHTDEPRQTAAGCFTTDVYALCAVRADGRAALASADARGAVTLWDPQTGAVMAETAGHETSANALTAVDLGGRVLLASAGTDRTVRLWEPSTGAIVEEIPVRHPAYALAWTASRLVVGLEQGVLALSLDGLRPKP</sequence>
<dbReference type="InterPro" id="IPR041664">
    <property type="entry name" value="AAA_16"/>
</dbReference>
<dbReference type="RefSeq" id="WP_334660539.1">
    <property type="nucleotide sequence ID" value="NZ_JARULZ010000002.1"/>
</dbReference>
<dbReference type="Gene3D" id="2.130.10.10">
    <property type="entry name" value="YVTN repeat-like/Quinoprotein amine dehydrogenase"/>
    <property type="match status" value="3"/>
</dbReference>
<dbReference type="InterPro" id="IPR020472">
    <property type="entry name" value="WD40_PAC1"/>
</dbReference>
<dbReference type="InterPro" id="IPR027417">
    <property type="entry name" value="P-loop_NTPase"/>
</dbReference>
<feature type="repeat" description="WD" evidence="3">
    <location>
        <begin position="1002"/>
        <end position="1036"/>
    </location>
</feature>
<dbReference type="Pfam" id="PF13191">
    <property type="entry name" value="AAA_16"/>
    <property type="match status" value="1"/>
</dbReference>
<dbReference type="PROSITE" id="PS50082">
    <property type="entry name" value="WD_REPEATS_2"/>
    <property type="match status" value="6"/>
</dbReference>
<evidence type="ECO:0000313" key="5">
    <source>
        <dbReference type="EMBL" id="MEH0637728.1"/>
    </source>
</evidence>
<name>A0ABU8AX08_9ACTN</name>
<dbReference type="PROSITE" id="PS00678">
    <property type="entry name" value="WD_REPEATS_1"/>
    <property type="match status" value="1"/>
</dbReference>
<dbReference type="PANTHER" id="PTHR22847">
    <property type="entry name" value="WD40 REPEAT PROTEIN"/>
    <property type="match status" value="1"/>
</dbReference>
<dbReference type="Pfam" id="PF13365">
    <property type="entry name" value="Trypsin_2"/>
    <property type="match status" value="1"/>
</dbReference>
<evidence type="ECO:0000313" key="6">
    <source>
        <dbReference type="Proteomes" id="UP001310290"/>
    </source>
</evidence>
<evidence type="ECO:0000259" key="4">
    <source>
        <dbReference type="Pfam" id="PF13191"/>
    </source>
</evidence>
<dbReference type="PROSITE" id="PS50294">
    <property type="entry name" value="WD_REPEATS_REGION"/>
    <property type="match status" value="5"/>
</dbReference>
<accession>A0ABU8AX08</accession>
<dbReference type="Gene3D" id="3.40.50.300">
    <property type="entry name" value="P-loop containing nucleotide triphosphate hydrolases"/>
    <property type="match status" value="1"/>
</dbReference>
<dbReference type="InterPro" id="IPR015943">
    <property type="entry name" value="WD40/YVTN_repeat-like_dom_sf"/>
</dbReference>
<dbReference type="InterPro" id="IPR043504">
    <property type="entry name" value="Peptidase_S1_PA_chymotrypsin"/>
</dbReference>
<dbReference type="EMBL" id="JARULZ010000002">
    <property type="protein sequence ID" value="MEH0637728.1"/>
    <property type="molecule type" value="Genomic_DNA"/>
</dbReference>
<proteinExistence type="predicted"/>
<feature type="repeat" description="WD" evidence="3">
    <location>
        <begin position="1262"/>
        <end position="1305"/>
    </location>
</feature>
<dbReference type="PRINTS" id="PR00320">
    <property type="entry name" value="GPROTEINBRPT"/>
</dbReference>
<dbReference type="SUPFAM" id="SSF50978">
    <property type="entry name" value="WD40 repeat-like"/>
    <property type="match status" value="3"/>
</dbReference>
<dbReference type="PANTHER" id="PTHR22847:SF637">
    <property type="entry name" value="WD REPEAT DOMAIN 5B"/>
    <property type="match status" value="1"/>
</dbReference>
<dbReference type="Pfam" id="PF00400">
    <property type="entry name" value="WD40"/>
    <property type="match status" value="6"/>
</dbReference>
<feature type="domain" description="Orc1-like AAA ATPase" evidence="4">
    <location>
        <begin position="241"/>
        <end position="379"/>
    </location>
</feature>
<dbReference type="InterPro" id="IPR036322">
    <property type="entry name" value="WD40_repeat_dom_sf"/>
</dbReference>
<dbReference type="Proteomes" id="UP001310290">
    <property type="component" value="Unassembled WGS sequence"/>
</dbReference>
<evidence type="ECO:0000256" key="1">
    <source>
        <dbReference type="ARBA" id="ARBA00022574"/>
    </source>
</evidence>
<dbReference type="InterPro" id="IPR019775">
    <property type="entry name" value="WD40_repeat_CS"/>
</dbReference>
<feature type="repeat" description="WD" evidence="3">
    <location>
        <begin position="873"/>
        <end position="907"/>
    </location>
</feature>
<dbReference type="SUPFAM" id="SSF50494">
    <property type="entry name" value="Trypsin-like serine proteases"/>
    <property type="match status" value="1"/>
</dbReference>
<feature type="repeat" description="WD" evidence="3">
    <location>
        <begin position="742"/>
        <end position="785"/>
    </location>
</feature>
<feature type="repeat" description="WD" evidence="3">
    <location>
        <begin position="916"/>
        <end position="959"/>
    </location>
</feature>
<dbReference type="InterPro" id="IPR001680">
    <property type="entry name" value="WD40_rpt"/>
</dbReference>
<protein>
    <submittedName>
        <fullName evidence="5">Trypsin-like peptidase domain-containing protein</fullName>
    </submittedName>
</protein>
<reference evidence="5" key="1">
    <citation type="submission" date="2023-04" db="EMBL/GenBank/DDBJ databases">
        <title>Genomic diversity of scab-causing Streptomyces spp. in the province of Quebec, Canada.</title>
        <authorList>
            <person name="Biessy A."/>
            <person name="Cadieux M."/>
            <person name="Ciotola M."/>
            <person name="Filion M."/>
        </authorList>
    </citation>
    <scope>NUCLEOTIDE SEQUENCE</scope>
    <source>
        <strain evidence="5">B21-115</strain>
    </source>
</reference>
<gene>
    <name evidence="5" type="ORF">QBA35_31195</name>
</gene>
<dbReference type="InterPro" id="IPR009003">
    <property type="entry name" value="Peptidase_S1_PA"/>
</dbReference>
<dbReference type="SMART" id="SM00320">
    <property type="entry name" value="WD40"/>
    <property type="match status" value="11"/>
</dbReference>